<dbReference type="GO" id="GO:0003697">
    <property type="term" value="F:single-stranded DNA binding"/>
    <property type="evidence" value="ECO:0007669"/>
    <property type="project" value="InterPro"/>
</dbReference>
<dbReference type="PIRSF" id="PIRSF002070">
    <property type="entry name" value="SSB"/>
    <property type="match status" value="1"/>
</dbReference>
<dbReference type="CDD" id="cd04496">
    <property type="entry name" value="SSB_OBF"/>
    <property type="match status" value="1"/>
</dbReference>
<feature type="region of interest" description="Disordered" evidence="4">
    <location>
        <begin position="112"/>
        <end position="133"/>
    </location>
</feature>
<evidence type="ECO:0000256" key="2">
    <source>
        <dbReference type="PIRNR" id="PIRNR002070"/>
    </source>
</evidence>
<evidence type="ECO:0000256" key="4">
    <source>
        <dbReference type="SAM" id="MobiDB-lite"/>
    </source>
</evidence>
<dbReference type="SUPFAM" id="SSF50249">
    <property type="entry name" value="Nucleic acid-binding proteins"/>
    <property type="match status" value="1"/>
</dbReference>
<dbReference type="Pfam" id="PF00436">
    <property type="entry name" value="SSB"/>
    <property type="match status" value="1"/>
</dbReference>
<dbReference type="GO" id="GO:0006260">
    <property type="term" value="P:DNA replication"/>
    <property type="evidence" value="ECO:0007669"/>
    <property type="project" value="InterPro"/>
</dbReference>
<dbReference type="Proteomes" id="UP000320643">
    <property type="component" value="Unassembled WGS sequence"/>
</dbReference>
<keyword evidence="6" id="KW-1185">Reference proteome</keyword>
<comment type="caution">
    <text evidence="5">The sequence shown here is derived from an EMBL/GenBank/DDBJ whole genome shotgun (WGS) entry which is preliminary data.</text>
</comment>
<dbReference type="InterPro" id="IPR012340">
    <property type="entry name" value="NA-bd_OB-fold"/>
</dbReference>
<dbReference type="NCBIfam" id="TIGR00621">
    <property type="entry name" value="ssb"/>
    <property type="match status" value="1"/>
</dbReference>
<accession>A0A552UUW9</accession>
<dbReference type="OrthoDB" id="1265936at2"/>
<sequence length="133" mass="14253">MEIAGRITADATVKTVSGDKEVVNFSIAINDSYKPKGSSEYKDVVTYIKCAYWLSAKRAQVLKKGAVVQVIGRIGMDVYNNMDGQAVGSLTFHTNDFKVLTYAKKADGATAAPAAQDAAQEQNSAAPEDDLPF</sequence>
<evidence type="ECO:0000256" key="1">
    <source>
        <dbReference type="ARBA" id="ARBA00023125"/>
    </source>
</evidence>
<organism evidence="5 6">
    <name type="scientific">Flavobacterium zepuense</name>
    <dbReference type="NCBI Taxonomy" id="2593302"/>
    <lineage>
        <taxon>Bacteria</taxon>
        <taxon>Pseudomonadati</taxon>
        <taxon>Bacteroidota</taxon>
        <taxon>Flavobacteriia</taxon>
        <taxon>Flavobacteriales</taxon>
        <taxon>Flavobacteriaceae</taxon>
        <taxon>Flavobacterium</taxon>
    </lineage>
</organism>
<dbReference type="RefSeq" id="WP_143375116.1">
    <property type="nucleotide sequence ID" value="NZ_VJVZ01000016.1"/>
</dbReference>
<dbReference type="InterPro" id="IPR000424">
    <property type="entry name" value="Primosome_PriB/ssb"/>
</dbReference>
<evidence type="ECO:0000313" key="6">
    <source>
        <dbReference type="Proteomes" id="UP000320643"/>
    </source>
</evidence>
<dbReference type="Gene3D" id="2.40.50.140">
    <property type="entry name" value="Nucleic acid-binding proteins"/>
    <property type="match status" value="1"/>
</dbReference>
<evidence type="ECO:0000313" key="5">
    <source>
        <dbReference type="EMBL" id="TRW21987.1"/>
    </source>
</evidence>
<protein>
    <recommendedName>
        <fullName evidence="2 3">Single-stranded DNA-binding protein</fullName>
    </recommendedName>
</protein>
<dbReference type="EMBL" id="VJVZ01000016">
    <property type="protein sequence ID" value="TRW21987.1"/>
    <property type="molecule type" value="Genomic_DNA"/>
</dbReference>
<gene>
    <name evidence="5" type="ORF">FMM05_19570</name>
</gene>
<keyword evidence="1 2" id="KW-0238">DNA-binding</keyword>
<evidence type="ECO:0000256" key="3">
    <source>
        <dbReference type="RuleBase" id="RU000524"/>
    </source>
</evidence>
<dbReference type="PROSITE" id="PS50935">
    <property type="entry name" value="SSB"/>
    <property type="match status" value="1"/>
</dbReference>
<proteinExistence type="predicted"/>
<reference evidence="5 6" key="1">
    <citation type="submission" date="2019-07" db="EMBL/GenBank/DDBJ databases">
        <title>Flavobacterium sp. nov., isolated from glacier ice.</title>
        <authorList>
            <person name="Liu Q."/>
            <person name="Xin Y.-H."/>
        </authorList>
    </citation>
    <scope>NUCLEOTIDE SEQUENCE [LARGE SCALE GENOMIC DNA]</scope>
    <source>
        <strain evidence="5 6">ZT4R6</strain>
    </source>
</reference>
<dbReference type="InterPro" id="IPR011344">
    <property type="entry name" value="ssDNA-bd"/>
</dbReference>
<name>A0A552UUW9_9FLAO</name>
<dbReference type="AlphaFoldDB" id="A0A552UUW9"/>